<protein>
    <submittedName>
        <fullName evidence="1">Uncharacterized protein</fullName>
    </submittedName>
</protein>
<proteinExistence type="predicted"/>
<keyword evidence="2" id="KW-1185">Reference proteome</keyword>
<organism evidence="1 2">
    <name type="scientific">Avena sativa</name>
    <name type="common">Oat</name>
    <dbReference type="NCBI Taxonomy" id="4498"/>
    <lineage>
        <taxon>Eukaryota</taxon>
        <taxon>Viridiplantae</taxon>
        <taxon>Streptophyta</taxon>
        <taxon>Embryophyta</taxon>
        <taxon>Tracheophyta</taxon>
        <taxon>Spermatophyta</taxon>
        <taxon>Magnoliopsida</taxon>
        <taxon>Liliopsida</taxon>
        <taxon>Poales</taxon>
        <taxon>Poaceae</taxon>
        <taxon>BOP clade</taxon>
        <taxon>Pooideae</taxon>
        <taxon>Poodae</taxon>
        <taxon>Poeae</taxon>
        <taxon>Poeae Chloroplast Group 1 (Aveneae type)</taxon>
        <taxon>Aveninae</taxon>
        <taxon>Avena</taxon>
    </lineage>
</organism>
<reference evidence="1" key="2">
    <citation type="submission" date="2025-09" db="UniProtKB">
        <authorList>
            <consortium name="EnsemblPlants"/>
        </authorList>
    </citation>
    <scope>IDENTIFICATION</scope>
</reference>
<accession>A0ACD5ZPQ6</accession>
<evidence type="ECO:0000313" key="2">
    <source>
        <dbReference type="Proteomes" id="UP001732700"/>
    </source>
</evidence>
<dbReference type="Proteomes" id="UP001732700">
    <property type="component" value="Chromosome 6D"/>
</dbReference>
<name>A0ACD5ZPQ6_AVESA</name>
<dbReference type="EnsemblPlants" id="AVESA.00010b.r2.6DG1186360.1">
    <property type="protein sequence ID" value="AVESA.00010b.r2.6DG1186360.1.CDS.1"/>
    <property type="gene ID" value="AVESA.00010b.r2.6DG1186360"/>
</dbReference>
<sequence>MRGDVVISKSPSAVVAPSSEEPVAAAATGDINLSSFDKTFGPLAITALFVFEHPIQDPVESIKRGLSRALVHYYPLAGRLAAGVGAAAGQVVIKCTGDGVPLVAASANCAIKDIQELWDDPALQQELAVFYPAVAALQEEEEALWYSEVEPFVLMQVTVFSCGRFVLGITWKHCIADGIGMGQFLQAVGELARGLPSPSVAPDRKGGDTLGLGIPPSYFELRRILRPSQMTRLAITVQSSLIRSIVKRNSSGRGRPCTVFEAVAAVLWRCRTRAIIHHQSYCSEDAVAALGFVANARKSVGAREGYYGNCGTRRMVTATIAAVANADIMDLVKMVQRGKGRVITQADIDELLLLLRLDGYNYLSMTSWRNIGFEAPDFGGGRPARVRTCTTNRPPLPLCVTCLPSKEEEDYKVISMCVTEDHAGAFLQELANTHLNYI</sequence>
<reference evidence="1" key="1">
    <citation type="submission" date="2021-05" db="EMBL/GenBank/DDBJ databases">
        <authorList>
            <person name="Scholz U."/>
            <person name="Mascher M."/>
            <person name="Fiebig A."/>
        </authorList>
    </citation>
    <scope>NUCLEOTIDE SEQUENCE [LARGE SCALE GENOMIC DNA]</scope>
</reference>
<evidence type="ECO:0000313" key="1">
    <source>
        <dbReference type="EnsemblPlants" id="AVESA.00010b.r2.6DG1186360.1.CDS.1"/>
    </source>
</evidence>